<gene>
    <name evidence="2" type="ORF">NQ502_13460</name>
</gene>
<organism evidence="2 3">
    <name type="scientific">Ruminococcus gauvreauii</name>
    <dbReference type="NCBI Taxonomy" id="438033"/>
    <lineage>
        <taxon>Bacteria</taxon>
        <taxon>Bacillati</taxon>
        <taxon>Bacillota</taxon>
        <taxon>Clostridia</taxon>
        <taxon>Eubacteriales</taxon>
        <taxon>Oscillospiraceae</taxon>
        <taxon>Ruminococcus</taxon>
    </lineage>
</organism>
<evidence type="ECO:0000313" key="3">
    <source>
        <dbReference type="Proteomes" id="UP001060164"/>
    </source>
</evidence>
<sequence length="144" mass="16987">MLDQNRIRLMTNLARYEDGAGKEDLRISKYYRGDYIGLGLLKNFILTTIGYFLVWGAIIAYNMEYLLDNLHKVNMSVVILEFVIGYLLFLILYSVVTYIRKRRRYEEARENVKNYYDGLNELARLYGQDEQRGKKKEPRGGVHS</sequence>
<keyword evidence="1" id="KW-0472">Membrane</keyword>
<proteinExistence type="predicted"/>
<reference evidence="2" key="1">
    <citation type="journal article" date="2022" name="Cell">
        <title>Design, construction, and in vivo augmentation of a complex gut microbiome.</title>
        <authorList>
            <person name="Cheng A.G."/>
            <person name="Ho P.Y."/>
            <person name="Aranda-Diaz A."/>
            <person name="Jain S."/>
            <person name="Yu F.B."/>
            <person name="Meng X."/>
            <person name="Wang M."/>
            <person name="Iakiviak M."/>
            <person name="Nagashima K."/>
            <person name="Zhao A."/>
            <person name="Murugkar P."/>
            <person name="Patil A."/>
            <person name="Atabakhsh K."/>
            <person name="Weakley A."/>
            <person name="Yan J."/>
            <person name="Brumbaugh A.R."/>
            <person name="Higginbottom S."/>
            <person name="Dimas A."/>
            <person name="Shiver A.L."/>
            <person name="Deutschbauer A."/>
            <person name="Neff N."/>
            <person name="Sonnenburg J.L."/>
            <person name="Huang K.C."/>
            <person name="Fischbach M.A."/>
        </authorList>
    </citation>
    <scope>NUCLEOTIDE SEQUENCE</scope>
    <source>
        <strain evidence="2">DSM 19829</strain>
    </source>
</reference>
<evidence type="ECO:0000256" key="1">
    <source>
        <dbReference type="SAM" id="Phobius"/>
    </source>
</evidence>
<dbReference type="EMBL" id="CP102290">
    <property type="protein sequence ID" value="UWP58385.1"/>
    <property type="molecule type" value="Genomic_DNA"/>
</dbReference>
<feature type="transmembrane region" description="Helical" evidence="1">
    <location>
        <begin position="35"/>
        <end position="61"/>
    </location>
</feature>
<name>A0ABY5VES8_9FIRM</name>
<dbReference type="Proteomes" id="UP001060164">
    <property type="component" value="Chromosome"/>
</dbReference>
<dbReference type="RefSeq" id="WP_028528179.1">
    <property type="nucleotide sequence ID" value="NZ_CABLBR010000008.1"/>
</dbReference>
<feature type="transmembrane region" description="Helical" evidence="1">
    <location>
        <begin position="73"/>
        <end position="99"/>
    </location>
</feature>
<keyword evidence="1" id="KW-0812">Transmembrane</keyword>
<accession>A0ABY5VES8</accession>
<protein>
    <submittedName>
        <fullName evidence="2">Uncharacterized protein</fullName>
    </submittedName>
</protein>
<evidence type="ECO:0000313" key="2">
    <source>
        <dbReference type="EMBL" id="UWP58385.1"/>
    </source>
</evidence>
<keyword evidence="3" id="KW-1185">Reference proteome</keyword>
<keyword evidence="1" id="KW-1133">Transmembrane helix</keyword>